<evidence type="ECO:0000313" key="9">
    <source>
        <dbReference type="Proteomes" id="UP000750334"/>
    </source>
</evidence>
<dbReference type="EMBL" id="PUHR01000170">
    <property type="protein sequence ID" value="KAG0660790.1"/>
    <property type="molecule type" value="Genomic_DNA"/>
</dbReference>
<feature type="compositionally biased region" description="Polar residues" evidence="6">
    <location>
        <begin position="1005"/>
        <end position="1016"/>
    </location>
</feature>
<feature type="region of interest" description="Disordered" evidence="6">
    <location>
        <begin position="116"/>
        <end position="135"/>
    </location>
</feature>
<organism evidence="8 9">
    <name type="scientific">Maudiozyma exigua</name>
    <name type="common">Yeast</name>
    <name type="synonym">Kazachstania exigua</name>
    <dbReference type="NCBI Taxonomy" id="34358"/>
    <lineage>
        <taxon>Eukaryota</taxon>
        <taxon>Fungi</taxon>
        <taxon>Dikarya</taxon>
        <taxon>Ascomycota</taxon>
        <taxon>Saccharomycotina</taxon>
        <taxon>Saccharomycetes</taxon>
        <taxon>Saccharomycetales</taxon>
        <taxon>Saccharomycetaceae</taxon>
        <taxon>Maudiozyma</taxon>
    </lineage>
</organism>
<feature type="domain" description="Zn(2)-C6 fungal-type" evidence="7">
    <location>
        <begin position="15"/>
        <end position="44"/>
    </location>
</feature>
<feature type="compositionally biased region" description="Low complexity" evidence="6">
    <location>
        <begin position="445"/>
        <end position="454"/>
    </location>
</feature>
<feature type="region of interest" description="Disordered" evidence="6">
    <location>
        <begin position="402"/>
        <end position="421"/>
    </location>
</feature>
<gene>
    <name evidence="8" type="primary">PDR1</name>
    <name evidence="8" type="ORF">C6P45_001517</name>
</gene>
<dbReference type="GO" id="GO:0003677">
    <property type="term" value="F:DNA binding"/>
    <property type="evidence" value="ECO:0007669"/>
    <property type="project" value="UniProtKB-KW"/>
</dbReference>
<dbReference type="InterPro" id="IPR007219">
    <property type="entry name" value="XnlR_reg_dom"/>
</dbReference>
<reference evidence="8 9" key="1">
    <citation type="submission" date="2020-11" db="EMBL/GenBank/DDBJ databases">
        <title>Kefir isolates.</title>
        <authorList>
            <person name="Marcisauskas S."/>
            <person name="Kim Y."/>
            <person name="Blasche S."/>
        </authorList>
    </citation>
    <scope>NUCLEOTIDE SEQUENCE [LARGE SCALE GENOMIC DNA]</scope>
    <source>
        <strain evidence="8 9">OG2</strain>
    </source>
</reference>
<keyword evidence="5" id="KW-0539">Nucleus</keyword>
<keyword evidence="4" id="KW-0238">DNA-binding</keyword>
<dbReference type="OrthoDB" id="3364175at2759"/>
<dbReference type="PANTHER" id="PTHR46910">
    <property type="entry name" value="TRANSCRIPTION FACTOR PDR1"/>
    <property type="match status" value="1"/>
</dbReference>
<evidence type="ECO:0000259" key="7">
    <source>
        <dbReference type="PROSITE" id="PS50048"/>
    </source>
</evidence>
<dbReference type="GO" id="GO:0008270">
    <property type="term" value="F:zinc ion binding"/>
    <property type="evidence" value="ECO:0007669"/>
    <property type="project" value="InterPro"/>
</dbReference>
<dbReference type="PROSITE" id="PS50048">
    <property type="entry name" value="ZN2_CY6_FUNGAL_2"/>
    <property type="match status" value="1"/>
</dbReference>
<accession>A0A9P6W303</accession>
<dbReference type="InterPro" id="IPR036864">
    <property type="entry name" value="Zn2-C6_fun-type_DNA-bd_sf"/>
</dbReference>
<dbReference type="InterPro" id="IPR050987">
    <property type="entry name" value="AtrR-like"/>
</dbReference>
<keyword evidence="3" id="KW-0862">Zinc</keyword>
<comment type="caution">
    <text evidence="8">The sequence shown here is derived from an EMBL/GenBank/DDBJ whole genome shotgun (WGS) entry which is preliminary data.</text>
</comment>
<dbReference type="SMART" id="SM00906">
    <property type="entry name" value="Fungal_trans"/>
    <property type="match status" value="1"/>
</dbReference>
<dbReference type="Proteomes" id="UP000750334">
    <property type="component" value="Unassembled WGS sequence"/>
</dbReference>
<dbReference type="PANTHER" id="PTHR46910:SF3">
    <property type="entry name" value="HALOTOLERANCE PROTEIN 9-RELATED"/>
    <property type="match status" value="1"/>
</dbReference>
<evidence type="ECO:0000256" key="6">
    <source>
        <dbReference type="SAM" id="MobiDB-lite"/>
    </source>
</evidence>
<dbReference type="Gene3D" id="4.10.240.10">
    <property type="entry name" value="Zn(2)-C6 fungal-type DNA-binding domain"/>
    <property type="match status" value="1"/>
</dbReference>
<dbReference type="GO" id="GO:0006351">
    <property type="term" value="P:DNA-templated transcription"/>
    <property type="evidence" value="ECO:0007669"/>
    <property type="project" value="InterPro"/>
</dbReference>
<dbReference type="CDD" id="cd12148">
    <property type="entry name" value="fungal_TF_MHR"/>
    <property type="match status" value="1"/>
</dbReference>
<dbReference type="Pfam" id="PF00172">
    <property type="entry name" value="Zn_clus"/>
    <property type="match status" value="1"/>
</dbReference>
<evidence type="ECO:0000256" key="3">
    <source>
        <dbReference type="ARBA" id="ARBA00022833"/>
    </source>
</evidence>
<feature type="region of interest" description="Disordered" evidence="6">
    <location>
        <begin position="428"/>
        <end position="454"/>
    </location>
</feature>
<dbReference type="InterPro" id="IPR001138">
    <property type="entry name" value="Zn2Cys6_DnaBD"/>
</dbReference>
<dbReference type="GO" id="GO:0000981">
    <property type="term" value="F:DNA-binding transcription factor activity, RNA polymerase II-specific"/>
    <property type="evidence" value="ECO:0007669"/>
    <property type="project" value="InterPro"/>
</dbReference>
<dbReference type="CDD" id="cd00067">
    <property type="entry name" value="GAL4"/>
    <property type="match status" value="1"/>
</dbReference>
<comment type="subcellular location">
    <subcellularLocation>
        <location evidence="1">Nucleus</location>
    </subcellularLocation>
</comment>
<protein>
    <submittedName>
        <fullName evidence="8">Transcription factor</fullName>
    </submittedName>
</protein>
<dbReference type="SUPFAM" id="SSF57701">
    <property type="entry name" value="Zn2/Cys6 DNA-binding domain"/>
    <property type="match status" value="1"/>
</dbReference>
<sequence>MPDKIDKLRTKVRKACDNCRKRKLRCTGKQPCSTCEAYSCPCIYSARSITNRRGRAKKNKNVVQQQDNGINTSSNAISSIGYEDISRDENSRELPPPTSVPYMTASNIMHLPESIITNSNNNNNDSNSNNINASENLSDIRKSPSIGNIPKYTQVTGYMTQVPPVIEGNDQLYQDDTALQMKLNSLQSALDSLRQITVQEPSITKSIETISEQIDDLVNNWKPRLNLPLFKDVSKEKQLDPNKQKSLESSMLKNKYTDRVCLTRFAIWSDSSKNNKLSNSITTNNSTTITVANGTNATNATNANTTTVKNNKPQQRISTQFEVEEPLITEMFGLYSPFQAISFRGIGYVCLDHIRKNNGQIKRHVKETLYLILRYFDMCFIQLNEGKSLIANPLDNYSNKKSLASGTTPGSPDAPVMTFSPGGPSKGFNNTAFSGSGPGPGPGPGSTAGSAASSGKRNTISQFIRMFAQPFVYEISGITTDMLLDNITDSLTMFQMLLKIFNGFQIAYESFMVEMTSSSLRLENKIPTFTNHTIQQILNFSEVEQLLFPLCYQYYNETQFLYYKSPQSIDYLELSLSLVDEQLACYDYYSATLVMDAAVNRALKMGLYRWEYYVGLDEANAERRRKIWWGLYYFDKLISVTLGEPSTINYSIMSCFLPAVFRDIGFLDSKTFVKNVHLFNLDSRLFDDENMDISTLVHYGRIGIIQLVSDFQINVLYNEKYTSVRNTAVPPLVKSRLFQEVVTEYDLLRSKLQALRNHCSRLFELASTTRNENGEAVLNGKIYKNDDINAASRFTCSFEYHFSVVLSTIDNLEARLSSPPYTNPQFSAVADIFHEIYYSWNRMNLFLRNFTNDYSFTKIFMYFRCVTILFITKSDVLKAMITRDDLRSMVLALHKYRCLWILTLNEGYPQVRESSLYREYCKNISFLCLGCRILTHQYLNQHSITADELTKWFQQNCPELVDTFKSCVDISSPIYKYLLMPVQRSGFHLHVRRMLESNFLRIPKQKSSSAPGTIHNNKNKHPTSKSEPANMHPPMTFSSPLTQTTTRHGSFPSSMSSAGIPVPATGYRGAAPVSNLITSDMYAPAYVGPQVPSNPAGIPPHGHSSMGFSANNQNGNPGMVQNSGNNDGQGNSMFPFAENGNPSDVYMQNKGTFQPTINDPRSMAQSFNLGTLDEFVNSDIGSIYNILWNDLYSDTDKRNQGI</sequence>
<name>A0A9P6W303_MAUEX</name>
<dbReference type="PROSITE" id="PS00463">
    <property type="entry name" value="ZN2_CY6_FUNGAL_1"/>
    <property type="match status" value="1"/>
</dbReference>
<feature type="region of interest" description="Disordered" evidence="6">
    <location>
        <begin position="1005"/>
        <end position="1035"/>
    </location>
</feature>
<evidence type="ECO:0000256" key="2">
    <source>
        <dbReference type="ARBA" id="ARBA00022723"/>
    </source>
</evidence>
<dbReference type="GO" id="GO:0045944">
    <property type="term" value="P:positive regulation of transcription by RNA polymerase II"/>
    <property type="evidence" value="ECO:0007669"/>
    <property type="project" value="UniProtKB-ARBA"/>
</dbReference>
<dbReference type="SMART" id="SM00066">
    <property type="entry name" value="GAL4"/>
    <property type="match status" value="1"/>
</dbReference>
<dbReference type="GO" id="GO:0005634">
    <property type="term" value="C:nucleus"/>
    <property type="evidence" value="ECO:0007669"/>
    <property type="project" value="UniProtKB-SubCell"/>
</dbReference>
<evidence type="ECO:0000313" key="8">
    <source>
        <dbReference type="EMBL" id="KAG0660790.1"/>
    </source>
</evidence>
<proteinExistence type="predicted"/>
<dbReference type="Pfam" id="PF04082">
    <property type="entry name" value="Fungal_trans"/>
    <property type="match status" value="1"/>
</dbReference>
<evidence type="ECO:0000256" key="5">
    <source>
        <dbReference type="ARBA" id="ARBA00023242"/>
    </source>
</evidence>
<evidence type="ECO:0000256" key="4">
    <source>
        <dbReference type="ARBA" id="ARBA00023125"/>
    </source>
</evidence>
<evidence type="ECO:0000256" key="1">
    <source>
        <dbReference type="ARBA" id="ARBA00004123"/>
    </source>
</evidence>
<dbReference type="AlphaFoldDB" id="A0A9P6W303"/>
<keyword evidence="2" id="KW-0479">Metal-binding</keyword>
<keyword evidence="9" id="KW-1185">Reference proteome</keyword>